<dbReference type="InterPro" id="IPR006674">
    <property type="entry name" value="HD_domain"/>
</dbReference>
<accession>A0A2U2BMB6</accession>
<sequence length="213" mass="23887">MSSLFHPFEELAAQLLPHSSTSHNDGSHDQSHLQRVWKNVCAIQEKEGGDLRILLAATVLHDCVAVEKNSPLRSRASTLSAEQAQHILTRMDWSEQDCEAVGQAIKSHSFSANITPVSLEARILQDADRLDAIGALGIARCFYTAGRMGSSLYEPEDPKAANRPLDDKHYALDHFPAKLFKLAEGFQTRRGQEIARERHERMKRFVGEMLEEL</sequence>
<proteinExistence type="predicted"/>
<dbReference type="AlphaFoldDB" id="A0A2U2BMB6"/>
<organism evidence="2 3">
    <name type="scientific">Alcaligenes faecalis</name>
    <dbReference type="NCBI Taxonomy" id="511"/>
    <lineage>
        <taxon>Bacteria</taxon>
        <taxon>Pseudomonadati</taxon>
        <taxon>Pseudomonadota</taxon>
        <taxon>Betaproteobacteria</taxon>
        <taxon>Burkholderiales</taxon>
        <taxon>Alcaligenaceae</taxon>
        <taxon>Alcaligenes</taxon>
    </lineage>
</organism>
<evidence type="ECO:0000313" key="2">
    <source>
        <dbReference type="EMBL" id="PWE15142.1"/>
    </source>
</evidence>
<gene>
    <name evidence="2" type="ORF">DF183_09145</name>
</gene>
<name>A0A2U2BMB6_ALCFA</name>
<dbReference type="EMBL" id="QEXO01000002">
    <property type="protein sequence ID" value="PWE15142.1"/>
    <property type="molecule type" value="Genomic_DNA"/>
</dbReference>
<evidence type="ECO:0000313" key="3">
    <source>
        <dbReference type="Proteomes" id="UP000245216"/>
    </source>
</evidence>
<dbReference type="STRING" id="511.UZ73_08170"/>
<comment type="caution">
    <text evidence="2">The sequence shown here is derived from an EMBL/GenBank/DDBJ whole genome shotgun (WGS) entry which is preliminary data.</text>
</comment>
<dbReference type="PANTHER" id="PTHR33594">
    <property type="entry name" value="SUPERFAMILY HYDROLASE, PUTATIVE (AFU_ORTHOLOGUE AFUA_1G03035)-RELATED"/>
    <property type="match status" value="1"/>
</dbReference>
<dbReference type="Gene3D" id="1.10.3210.50">
    <property type="match status" value="1"/>
</dbReference>
<dbReference type="RefSeq" id="WP_086059869.1">
    <property type="nucleotide sequence ID" value="NZ_CAXOKM010000002.1"/>
</dbReference>
<reference evidence="2 3" key="1">
    <citation type="submission" date="2018-05" db="EMBL/GenBank/DDBJ databases">
        <title>Genome Sequence of an Efficient Indole-Degrading Bacterium, Alcaligenes sp.YBY.</title>
        <authorList>
            <person name="Yang B."/>
        </authorList>
    </citation>
    <scope>NUCLEOTIDE SEQUENCE [LARGE SCALE GENOMIC DNA]</scope>
    <source>
        <strain evidence="2 3">YBY</strain>
    </source>
</reference>
<dbReference type="Proteomes" id="UP000245216">
    <property type="component" value="Unassembled WGS sequence"/>
</dbReference>
<evidence type="ECO:0000259" key="1">
    <source>
        <dbReference type="SMART" id="SM00471"/>
    </source>
</evidence>
<dbReference type="PANTHER" id="PTHR33594:SF1">
    <property type="entry name" value="HD_PDEASE DOMAIN-CONTAINING PROTEIN"/>
    <property type="match status" value="1"/>
</dbReference>
<dbReference type="InterPro" id="IPR003607">
    <property type="entry name" value="HD/PDEase_dom"/>
</dbReference>
<feature type="domain" description="HD/PDEase" evidence="1">
    <location>
        <begin position="25"/>
        <end position="142"/>
    </location>
</feature>
<dbReference type="SMART" id="SM00471">
    <property type="entry name" value="HDc"/>
    <property type="match status" value="1"/>
</dbReference>
<reference evidence="2 3" key="2">
    <citation type="submission" date="2018-05" db="EMBL/GenBank/DDBJ databases">
        <authorList>
            <person name="Lanie J.A."/>
            <person name="Ng W.-L."/>
            <person name="Kazmierczak K.M."/>
            <person name="Andrzejewski T.M."/>
            <person name="Davidsen T.M."/>
            <person name="Wayne K.J."/>
            <person name="Tettelin H."/>
            <person name="Glass J.I."/>
            <person name="Rusch D."/>
            <person name="Podicherti R."/>
            <person name="Tsui H.-C.T."/>
            <person name="Winkler M.E."/>
        </authorList>
    </citation>
    <scope>NUCLEOTIDE SEQUENCE [LARGE SCALE GENOMIC DNA]</scope>
    <source>
        <strain evidence="2 3">YBY</strain>
    </source>
</reference>
<dbReference type="CDD" id="cd00077">
    <property type="entry name" value="HDc"/>
    <property type="match status" value="1"/>
</dbReference>
<protein>
    <submittedName>
        <fullName evidence="2">HD domain-containing protein</fullName>
    </submittedName>
</protein>
<dbReference type="SUPFAM" id="SSF109604">
    <property type="entry name" value="HD-domain/PDEase-like"/>
    <property type="match status" value="1"/>
</dbReference>
<dbReference type="Pfam" id="PF01966">
    <property type="entry name" value="HD"/>
    <property type="match status" value="1"/>
</dbReference>